<name>Q1AX59_RUBXD</name>
<evidence type="ECO:0000256" key="3">
    <source>
        <dbReference type="ARBA" id="ARBA00022695"/>
    </source>
</evidence>
<dbReference type="Proteomes" id="UP000006637">
    <property type="component" value="Chromosome"/>
</dbReference>
<dbReference type="Gene3D" id="3.40.1700.10">
    <property type="entry name" value="DNA integrity scanning protein, DisA, N-terminal domain"/>
    <property type="match status" value="1"/>
</dbReference>
<keyword evidence="5" id="KW-0067">ATP-binding</keyword>
<dbReference type="InterPro" id="IPR050338">
    <property type="entry name" value="DisA"/>
</dbReference>
<gene>
    <name evidence="7" type="ordered locus">Rxyl_1053</name>
</gene>
<dbReference type="STRING" id="266117.Rxyl_1053"/>
<evidence type="ECO:0000313" key="7">
    <source>
        <dbReference type="EMBL" id="ABG04019.1"/>
    </source>
</evidence>
<dbReference type="KEGG" id="rxy:Rxyl_1053"/>
<dbReference type="GO" id="GO:0004016">
    <property type="term" value="F:adenylate cyclase activity"/>
    <property type="evidence" value="ECO:0007669"/>
    <property type="project" value="TreeGrafter"/>
</dbReference>
<dbReference type="Pfam" id="PF02457">
    <property type="entry name" value="DAC"/>
    <property type="match status" value="1"/>
</dbReference>
<evidence type="ECO:0000313" key="8">
    <source>
        <dbReference type="Proteomes" id="UP000006637"/>
    </source>
</evidence>
<keyword evidence="2" id="KW-0808">Transferase</keyword>
<dbReference type="PANTHER" id="PTHR34185:SF1">
    <property type="entry name" value="DIADENYLATE CYCLASE"/>
    <property type="match status" value="1"/>
</dbReference>
<sequence>MQDTAGIFREICSRRSGVDTGVLEQVVELAVEIAREGREGRKIGTLFVVGDAEEVMRRSKPLILDPLAGHPAESKRISDPNLRETIKELSQLDGAFVVSDEGVVLSAARYLDTTSEDLDLPLGLGSRHMAAASVSRRTNAVAVVVSESSMVRMFDDGEIVSEIIPELWMWDGYSTKVEGRVSARSENDITVVTREEE</sequence>
<organism evidence="7 8">
    <name type="scientific">Rubrobacter xylanophilus (strain DSM 9941 / JCM 11954 / NBRC 16129 / PRD-1)</name>
    <dbReference type="NCBI Taxonomy" id="266117"/>
    <lineage>
        <taxon>Bacteria</taxon>
        <taxon>Bacillati</taxon>
        <taxon>Actinomycetota</taxon>
        <taxon>Rubrobacteria</taxon>
        <taxon>Rubrobacterales</taxon>
        <taxon>Rubrobacteraceae</taxon>
        <taxon>Rubrobacter</taxon>
    </lineage>
</organism>
<reference evidence="7 8" key="1">
    <citation type="submission" date="2006-06" db="EMBL/GenBank/DDBJ databases">
        <title>Complete sequence of Rubrobacter xylanophilus DSM 9941.</title>
        <authorList>
            <consortium name="US DOE Joint Genome Institute"/>
            <person name="Copeland A."/>
            <person name="Lucas S."/>
            <person name="Lapidus A."/>
            <person name="Barry K."/>
            <person name="Detter J.C."/>
            <person name="Glavina del Rio T."/>
            <person name="Hammon N."/>
            <person name="Israni S."/>
            <person name="Dalin E."/>
            <person name="Tice H."/>
            <person name="Pitluck S."/>
            <person name="Munk A.C."/>
            <person name="Brettin T."/>
            <person name="Bruce D."/>
            <person name="Han C."/>
            <person name="Tapia R."/>
            <person name="Gilna P."/>
            <person name="Schmutz J."/>
            <person name="Larimer F."/>
            <person name="Land M."/>
            <person name="Hauser L."/>
            <person name="Kyrpides N."/>
            <person name="Lykidis A."/>
            <person name="da Costa M.S."/>
            <person name="Rainey F.A."/>
            <person name="Empadinhas N."/>
            <person name="Jolivet E."/>
            <person name="Battista J.R."/>
            <person name="Richardson P."/>
        </authorList>
    </citation>
    <scope>NUCLEOTIDE SEQUENCE [LARGE SCALE GENOMIC DNA]</scope>
    <source>
        <strain evidence="8">DSM 9941 / NBRC 16129 / PRD-1</strain>
    </source>
</reference>
<dbReference type="eggNOG" id="COG1624">
    <property type="taxonomic scope" value="Bacteria"/>
</dbReference>
<evidence type="ECO:0000256" key="2">
    <source>
        <dbReference type="ARBA" id="ARBA00022679"/>
    </source>
</evidence>
<comment type="catalytic activity">
    <reaction evidence="1">
        <text>2 ATP = 3',3'-c-di-AMP + 2 diphosphate</text>
        <dbReference type="Rhea" id="RHEA:35655"/>
        <dbReference type="ChEBI" id="CHEBI:30616"/>
        <dbReference type="ChEBI" id="CHEBI:33019"/>
        <dbReference type="ChEBI" id="CHEBI:71500"/>
        <dbReference type="EC" id="2.7.7.85"/>
    </reaction>
</comment>
<dbReference type="HOGENOM" id="CLU_1394387_0_0_11"/>
<protein>
    <recommendedName>
        <fullName evidence="6">DAC domain-containing protein</fullName>
    </recommendedName>
</protein>
<dbReference type="PROSITE" id="PS51794">
    <property type="entry name" value="DAC"/>
    <property type="match status" value="1"/>
</dbReference>
<dbReference type="AlphaFoldDB" id="Q1AX59"/>
<dbReference type="GO" id="GO:0106408">
    <property type="term" value="F:diadenylate cyclase activity"/>
    <property type="evidence" value="ECO:0007669"/>
    <property type="project" value="UniProtKB-EC"/>
</dbReference>
<dbReference type="PhylomeDB" id="Q1AX59"/>
<keyword evidence="8" id="KW-1185">Reference proteome</keyword>
<dbReference type="InterPro" id="IPR036888">
    <property type="entry name" value="DNA_integrity_DisA_N_sf"/>
</dbReference>
<proteinExistence type="predicted"/>
<evidence type="ECO:0000259" key="6">
    <source>
        <dbReference type="PROSITE" id="PS51794"/>
    </source>
</evidence>
<keyword evidence="3" id="KW-0548">Nucleotidyltransferase</keyword>
<evidence type="ECO:0000256" key="1">
    <source>
        <dbReference type="ARBA" id="ARBA00000877"/>
    </source>
</evidence>
<feature type="domain" description="DAC" evidence="6">
    <location>
        <begin position="8"/>
        <end position="166"/>
    </location>
</feature>
<dbReference type="InterPro" id="IPR003390">
    <property type="entry name" value="DNA_integrity_scan_DisA_N"/>
</dbReference>
<dbReference type="OrthoDB" id="9775217at2"/>
<dbReference type="SUPFAM" id="SSF143597">
    <property type="entry name" value="YojJ-like"/>
    <property type="match status" value="1"/>
</dbReference>
<keyword evidence="4" id="KW-0547">Nucleotide-binding</keyword>
<evidence type="ECO:0000256" key="5">
    <source>
        <dbReference type="ARBA" id="ARBA00022840"/>
    </source>
</evidence>
<dbReference type="EMBL" id="CP000386">
    <property type="protein sequence ID" value="ABG04019.1"/>
    <property type="molecule type" value="Genomic_DNA"/>
</dbReference>
<evidence type="ECO:0000256" key="4">
    <source>
        <dbReference type="ARBA" id="ARBA00022741"/>
    </source>
</evidence>
<dbReference type="RefSeq" id="WP_011564037.1">
    <property type="nucleotide sequence ID" value="NC_008148.1"/>
</dbReference>
<accession>Q1AX59</accession>
<dbReference type="PANTHER" id="PTHR34185">
    <property type="entry name" value="DIADENYLATE CYCLASE"/>
    <property type="match status" value="1"/>
</dbReference>
<dbReference type="GO" id="GO:0005524">
    <property type="term" value="F:ATP binding"/>
    <property type="evidence" value="ECO:0007669"/>
    <property type="project" value="UniProtKB-KW"/>
</dbReference>